<protein>
    <submittedName>
        <fullName evidence="3">Uncharacterized protein</fullName>
    </submittedName>
</protein>
<sequence length="56" mass="6319">MKDPFHTRLDYPEVPGQENKPEADYPPFREPGTKRFSAVPMFIAVGFAAAYVGVYL</sequence>
<gene>
    <name evidence="3" type="ORF">C8D95_10981</name>
</gene>
<feature type="transmembrane region" description="Helical" evidence="2">
    <location>
        <begin position="36"/>
        <end position="54"/>
    </location>
</feature>
<accession>A0A316G226</accession>
<name>A0A316G226_9RHOB</name>
<comment type="caution">
    <text evidence="3">The sequence shown here is derived from an EMBL/GenBank/DDBJ whole genome shotgun (WGS) entry which is preliminary data.</text>
</comment>
<keyword evidence="2" id="KW-0472">Membrane</keyword>
<reference evidence="3 4" key="1">
    <citation type="submission" date="2018-05" db="EMBL/GenBank/DDBJ databases">
        <title>Genomic Encyclopedia of Type Strains, Phase IV (KMG-IV): sequencing the most valuable type-strain genomes for metagenomic binning, comparative biology and taxonomic classification.</title>
        <authorList>
            <person name="Goeker M."/>
        </authorList>
    </citation>
    <scope>NUCLEOTIDE SEQUENCE [LARGE SCALE GENOMIC DNA]</scope>
    <source>
        <strain evidence="3 4">DSM 103371</strain>
    </source>
</reference>
<evidence type="ECO:0000256" key="2">
    <source>
        <dbReference type="SAM" id="Phobius"/>
    </source>
</evidence>
<proteinExistence type="predicted"/>
<keyword evidence="4" id="KW-1185">Reference proteome</keyword>
<dbReference type="Proteomes" id="UP000245390">
    <property type="component" value="Unassembled WGS sequence"/>
</dbReference>
<dbReference type="AlphaFoldDB" id="A0A316G226"/>
<evidence type="ECO:0000256" key="1">
    <source>
        <dbReference type="SAM" id="MobiDB-lite"/>
    </source>
</evidence>
<feature type="compositionally biased region" description="Basic and acidic residues" evidence="1">
    <location>
        <begin position="1"/>
        <end position="11"/>
    </location>
</feature>
<organism evidence="3 4">
    <name type="scientific">Silicimonas algicola</name>
    <dbReference type="NCBI Taxonomy" id="1826607"/>
    <lineage>
        <taxon>Bacteria</taxon>
        <taxon>Pseudomonadati</taxon>
        <taxon>Pseudomonadota</taxon>
        <taxon>Alphaproteobacteria</taxon>
        <taxon>Rhodobacterales</taxon>
        <taxon>Paracoccaceae</taxon>
    </lineage>
</organism>
<feature type="region of interest" description="Disordered" evidence="1">
    <location>
        <begin position="1"/>
        <end position="26"/>
    </location>
</feature>
<keyword evidence="2" id="KW-1133">Transmembrane helix</keyword>
<dbReference type="EMBL" id="QGGV01000009">
    <property type="protein sequence ID" value="PWK54994.1"/>
    <property type="molecule type" value="Genomic_DNA"/>
</dbReference>
<evidence type="ECO:0000313" key="3">
    <source>
        <dbReference type="EMBL" id="PWK54994.1"/>
    </source>
</evidence>
<evidence type="ECO:0000313" key="4">
    <source>
        <dbReference type="Proteomes" id="UP000245390"/>
    </source>
</evidence>
<keyword evidence="2" id="KW-0812">Transmembrane</keyword>